<dbReference type="InterPro" id="IPR001468">
    <property type="entry name" value="Indole-3-GlycerolPSynthase_CS"/>
</dbReference>
<dbReference type="HAMAP" id="MF_00134_B">
    <property type="entry name" value="IGPS_B"/>
    <property type="match status" value="1"/>
</dbReference>
<comment type="pathway">
    <text evidence="2 8">Amino-acid biosynthesis; L-tryptophan biosynthesis; L-tryptophan from chorismate: step 4/5.</text>
</comment>
<dbReference type="InterPro" id="IPR013798">
    <property type="entry name" value="Indole-3-glycerol_P_synth_dom"/>
</dbReference>
<keyword evidence="6 8" id="KW-0057">Aromatic amino acid biosynthesis</keyword>
<evidence type="ECO:0000256" key="3">
    <source>
        <dbReference type="ARBA" id="ARBA00022605"/>
    </source>
</evidence>
<dbReference type="PANTHER" id="PTHR22854">
    <property type="entry name" value="TRYPTOPHAN BIOSYNTHESIS PROTEIN"/>
    <property type="match status" value="1"/>
</dbReference>
<reference evidence="10 11" key="1">
    <citation type="journal article" date="2018" name="Parasitology">
        <title>The reduced genome of Candidatus Kinetoplastibacterium sorsogonicusi, the endosymbiont of Kentomonas sorsogonicus (Trypanosomatidae): loss of the haem-synthesis pathway.</title>
        <authorList>
            <person name="Silva F.M."/>
            <person name="Kostygov A.Y."/>
            <person name="Spodareva V.V."/>
            <person name="Butenko A."/>
            <person name="Tossou R."/>
            <person name="Lukes J."/>
            <person name="Yurchenko V."/>
            <person name="Alves J.M.P."/>
        </authorList>
    </citation>
    <scope>NUCLEOTIDE SEQUENCE [LARGE SCALE GENOMIC DNA]</scope>
    <source>
        <strain evidence="10 11">MF-08</strain>
    </source>
</reference>
<evidence type="ECO:0000256" key="8">
    <source>
        <dbReference type="HAMAP-Rule" id="MF_00134"/>
    </source>
</evidence>
<evidence type="ECO:0000256" key="7">
    <source>
        <dbReference type="ARBA" id="ARBA00023239"/>
    </source>
</evidence>
<dbReference type="OrthoDB" id="9804217at2"/>
<evidence type="ECO:0000256" key="4">
    <source>
        <dbReference type="ARBA" id="ARBA00022793"/>
    </source>
</evidence>
<dbReference type="InterPro" id="IPR011060">
    <property type="entry name" value="RibuloseP-bd_barrel"/>
</dbReference>
<gene>
    <name evidence="8 10" type="primary">trpC</name>
    <name evidence="10" type="ORF">CKSOR_00039</name>
</gene>
<keyword evidence="11" id="KW-1185">Reference proteome</keyword>
<sequence>MTDILHNIVNKKKERLAQNKLNCTIYDLKEEISNKKYDIRNFQNALINKINLKQPAIIAEIKQASPSKGILTNNFNPIQIAKSYEENGAACLSVLTEEHFFKGSKKFLTESKLACKIPVLRKDFIIDEYQIFEAKAIGADCILLIVSILDRYQLLDFENIATELDMNILVEVHNQKELDLAFQMKTNLIGINNRNLRSFSTDLNITLNLLKYIPNEKIIITESGISTKEDISLMMKNNVNAFLIGEFFMKHENPGNALKSLIR</sequence>
<evidence type="ECO:0000256" key="2">
    <source>
        <dbReference type="ARBA" id="ARBA00004696"/>
    </source>
</evidence>
<evidence type="ECO:0000313" key="11">
    <source>
        <dbReference type="Proteomes" id="UP000266796"/>
    </source>
</evidence>
<protein>
    <recommendedName>
        <fullName evidence="8">Indole-3-glycerol phosphate synthase</fullName>
        <shortName evidence="8">IGPS</shortName>
        <ecNumber evidence="8">4.1.1.48</ecNumber>
    </recommendedName>
</protein>
<keyword evidence="5 8" id="KW-0822">Tryptophan biosynthesis</keyword>
<dbReference type="Gene3D" id="3.20.20.70">
    <property type="entry name" value="Aldolase class I"/>
    <property type="match status" value="1"/>
</dbReference>
<dbReference type="UniPathway" id="UPA00035">
    <property type="reaction ID" value="UER00043"/>
</dbReference>
<dbReference type="SUPFAM" id="SSF51366">
    <property type="entry name" value="Ribulose-phoshate binding barrel"/>
    <property type="match status" value="1"/>
</dbReference>
<dbReference type="NCBIfam" id="NF001373">
    <property type="entry name" value="PRK00278.1-6"/>
    <property type="match status" value="1"/>
</dbReference>
<keyword evidence="3 8" id="KW-0028">Amino-acid biosynthesis</keyword>
<accession>A0A3S7J930</accession>
<dbReference type="GO" id="GO:0000162">
    <property type="term" value="P:L-tryptophan biosynthetic process"/>
    <property type="evidence" value="ECO:0007669"/>
    <property type="project" value="UniProtKB-UniRule"/>
</dbReference>
<evidence type="ECO:0000259" key="9">
    <source>
        <dbReference type="Pfam" id="PF00218"/>
    </source>
</evidence>
<dbReference type="PROSITE" id="PS00614">
    <property type="entry name" value="IGPS"/>
    <property type="match status" value="1"/>
</dbReference>
<dbReference type="FunFam" id="3.20.20.70:FF:000024">
    <property type="entry name" value="Indole-3-glycerol phosphate synthase"/>
    <property type="match status" value="1"/>
</dbReference>
<dbReference type="Proteomes" id="UP000266796">
    <property type="component" value="Chromosome"/>
</dbReference>
<keyword evidence="7 8" id="KW-0456">Lyase</keyword>
<evidence type="ECO:0000256" key="5">
    <source>
        <dbReference type="ARBA" id="ARBA00022822"/>
    </source>
</evidence>
<dbReference type="RefSeq" id="WP_108673609.1">
    <property type="nucleotide sequence ID" value="NZ_CP025628.1"/>
</dbReference>
<proteinExistence type="inferred from homology"/>
<evidence type="ECO:0000313" key="10">
    <source>
        <dbReference type="EMBL" id="AWD32184.1"/>
    </source>
</evidence>
<dbReference type="InterPro" id="IPR013785">
    <property type="entry name" value="Aldolase_TIM"/>
</dbReference>
<organism evidence="10 11">
    <name type="scientific">Candidatus Kinetoplastidibacterium kentomonadis</name>
    <dbReference type="NCBI Taxonomy" id="1576550"/>
    <lineage>
        <taxon>Bacteria</taxon>
        <taxon>Pseudomonadati</taxon>
        <taxon>Pseudomonadota</taxon>
        <taxon>Betaproteobacteria</taxon>
        <taxon>Candidatus Kinetoplastidibacterium</taxon>
    </lineage>
</organism>
<feature type="domain" description="Indole-3-glycerol phosphate synthase" evidence="9">
    <location>
        <begin position="5"/>
        <end position="261"/>
    </location>
</feature>
<dbReference type="NCBIfam" id="NF001377">
    <property type="entry name" value="PRK00278.2-4"/>
    <property type="match status" value="1"/>
</dbReference>
<dbReference type="GO" id="GO:0004425">
    <property type="term" value="F:indole-3-glycerol-phosphate synthase activity"/>
    <property type="evidence" value="ECO:0007669"/>
    <property type="project" value="UniProtKB-UniRule"/>
</dbReference>
<comment type="similarity">
    <text evidence="8">Belongs to the TrpC family.</text>
</comment>
<dbReference type="PANTHER" id="PTHR22854:SF2">
    <property type="entry name" value="INDOLE-3-GLYCEROL-PHOSPHATE SYNTHASE"/>
    <property type="match status" value="1"/>
</dbReference>
<dbReference type="EC" id="4.1.1.48" evidence="8"/>
<dbReference type="Pfam" id="PF00218">
    <property type="entry name" value="IGPS"/>
    <property type="match status" value="1"/>
</dbReference>
<dbReference type="InterPro" id="IPR045186">
    <property type="entry name" value="Indole-3-glycerol_P_synth"/>
</dbReference>
<comment type="catalytic activity">
    <reaction evidence="1 8">
        <text>1-(2-carboxyphenylamino)-1-deoxy-D-ribulose 5-phosphate + H(+) = (1S,2R)-1-C-(indol-3-yl)glycerol 3-phosphate + CO2 + H2O</text>
        <dbReference type="Rhea" id="RHEA:23476"/>
        <dbReference type="ChEBI" id="CHEBI:15377"/>
        <dbReference type="ChEBI" id="CHEBI:15378"/>
        <dbReference type="ChEBI" id="CHEBI:16526"/>
        <dbReference type="ChEBI" id="CHEBI:58613"/>
        <dbReference type="ChEBI" id="CHEBI:58866"/>
        <dbReference type="EC" id="4.1.1.48"/>
    </reaction>
</comment>
<evidence type="ECO:0000256" key="1">
    <source>
        <dbReference type="ARBA" id="ARBA00001633"/>
    </source>
</evidence>
<dbReference type="AlphaFoldDB" id="A0A3S7J930"/>
<dbReference type="GO" id="GO:0004640">
    <property type="term" value="F:phosphoribosylanthranilate isomerase activity"/>
    <property type="evidence" value="ECO:0007669"/>
    <property type="project" value="TreeGrafter"/>
</dbReference>
<dbReference type="KEGG" id="kso:CKSOR_00039"/>
<dbReference type="CDD" id="cd00331">
    <property type="entry name" value="IGPS"/>
    <property type="match status" value="1"/>
</dbReference>
<evidence type="ECO:0000256" key="6">
    <source>
        <dbReference type="ARBA" id="ARBA00023141"/>
    </source>
</evidence>
<dbReference type="EMBL" id="CP025628">
    <property type="protein sequence ID" value="AWD32184.1"/>
    <property type="molecule type" value="Genomic_DNA"/>
</dbReference>
<keyword evidence="4 8" id="KW-0210">Decarboxylase</keyword>
<name>A0A3S7J930_9PROT</name>